<dbReference type="InterPro" id="IPR051895">
    <property type="entry name" value="OTP_Homeobox"/>
</dbReference>
<dbReference type="SUPFAM" id="SSF46689">
    <property type="entry name" value="Homeodomain-like"/>
    <property type="match status" value="2"/>
</dbReference>
<keyword evidence="10 12" id="KW-0539">Nucleus</keyword>
<dbReference type="InterPro" id="IPR017970">
    <property type="entry name" value="Homeobox_CS"/>
</dbReference>
<dbReference type="FunFam" id="1.10.10.60:FF:000719">
    <property type="entry name" value="Homeobox protein orthopedia-like Protein"/>
    <property type="match status" value="1"/>
</dbReference>
<dbReference type="AlphaFoldDB" id="A0A2W1BMD9"/>
<feature type="region of interest" description="Disordered" evidence="14">
    <location>
        <begin position="13"/>
        <end position="34"/>
    </location>
</feature>
<dbReference type="PANTHER" id="PTHR46770">
    <property type="entry name" value="HOMEOBOX PROTEIN ORTHOPEDIA"/>
    <property type="match status" value="1"/>
</dbReference>
<keyword evidence="6" id="KW-0805">Transcription regulation</keyword>
<dbReference type="PROSITE" id="PS00027">
    <property type="entry name" value="HOMEOBOX_1"/>
    <property type="match status" value="1"/>
</dbReference>
<evidence type="ECO:0000256" key="7">
    <source>
        <dbReference type="ARBA" id="ARBA00023125"/>
    </source>
</evidence>
<keyword evidence="7 12" id="KW-0238">DNA-binding</keyword>
<reference evidence="17 18" key="1">
    <citation type="journal article" date="2017" name="BMC Biol.">
        <title>Genomic innovations, transcriptional plasticity and gene loss underlying the evolution and divergence of two highly polyphagous and invasive Helicoverpa pest species.</title>
        <authorList>
            <person name="Pearce S.L."/>
            <person name="Clarke D.F."/>
            <person name="East P.D."/>
            <person name="Elfekih S."/>
            <person name="Gordon K.H."/>
            <person name="Jermiin L.S."/>
            <person name="McGaughran A."/>
            <person name="Oakeshott J.G."/>
            <person name="Papanikolaou A."/>
            <person name="Perera O.P."/>
            <person name="Rane R.V."/>
            <person name="Richards S."/>
            <person name="Tay W.T."/>
            <person name="Walsh T.K."/>
            <person name="Anderson A."/>
            <person name="Anderson C.J."/>
            <person name="Asgari S."/>
            <person name="Board P.G."/>
            <person name="Bretschneider A."/>
            <person name="Campbell P.M."/>
            <person name="Chertemps T."/>
            <person name="Christeller J.T."/>
            <person name="Coppin C.W."/>
            <person name="Downes S.J."/>
            <person name="Duan G."/>
            <person name="Farnsworth C.A."/>
            <person name="Good R.T."/>
            <person name="Han L.B."/>
            <person name="Han Y.C."/>
            <person name="Hatje K."/>
            <person name="Horne I."/>
            <person name="Huang Y.P."/>
            <person name="Hughes D.S."/>
            <person name="Jacquin-Joly E."/>
            <person name="James W."/>
            <person name="Jhangiani S."/>
            <person name="Kollmar M."/>
            <person name="Kuwar S.S."/>
            <person name="Li S."/>
            <person name="Liu N.Y."/>
            <person name="Maibeche M.T."/>
            <person name="Miller J.R."/>
            <person name="Montagne N."/>
            <person name="Perry T."/>
            <person name="Qu J."/>
            <person name="Song S.V."/>
            <person name="Sutton G.G."/>
            <person name="Vogel H."/>
            <person name="Walenz B.P."/>
            <person name="Xu W."/>
            <person name="Zhang H.J."/>
            <person name="Zou Z."/>
            <person name="Batterham P."/>
            <person name="Edwards O.R."/>
            <person name="Feyereisen R."/>
            <person name="Gibbs R.A."/>
            <person name="Heckel D.G."/>
            <person name="McGrath A."/>
            <person name="Robin C."/>
            <person name="Scherer S.E."/>
            <person name="Worley K.C."/>
            <person name="Wu Y.D."/>
        </authorList>
    </citation>
    <scope>NUCLEOTIDE SEQUENCE [LARGE SCALE GENOMIC DNA]</scope>
    <source>
        <strain evidence="17">Harm_GR_Male_#8</strain>
        <tissue evidence="17">Whole organism</tissue>
    </source>
</reference>
<dbReference type="GO" id="GO:0030182">
    <property type="term" value="P:neuron differentiation"/>
    <property type="evidence" value="ECO:0007669"/>
    <property type="project" value="TreeGrafter"/>
</dbReference>
<organism evidence="17 18">
    <name type="scientific">Helicoverpa armigera</name>
    <name type="common">Cotton bollworm</name>
    <name type="synonym">Heliothis armigera</name>
    <dbReference type="NCBI Taxonomy" id="29058"/>
    <lineage>
        <taxon>Eukaryota</taxon>
        <taxon>Metazoa</taxon>
        <taxon>Ecdysozoa</taxon>
        <taxon>Arthropoda</taxon>
        <taxon>Hexapoda</taxon>
        <taxon>Insecta</taxon>
        <taxon>Pterygota</taxon>
        <taxon>Neoptera</taxon>
        <taxon>Endopterygota</taxon>
        <taxon>Lepidoptera</taxon>
        <taxon>Glossata</taxon>
        <taxon>Ditrysia</taxon>
        <taxon>Noctuoidea</taxon>
        <taxon>Noctuidae</taxon>
        <taxon>Heliothinae</taxon>
        <taxon>Helicoverpa</taxon>
    </lineage>
</organism>
<dbReference type="InterPro" id="IPR009057">
    <property type="entry name" value="Homeodomain-like_sf"/>
</dbReference>
<feature type="compositionally biased region" description="Low complexity" evidence="14">
    <location>
        <begin position="57"/>
        <end position="79"/>
    </location>
</feature>
<evidence type="ECO:0000256" key="5">
    <source>
        <dbReference type="ARBA" id="ARBA00022902"/>
    </source>
</evidence>
<keyword evidence="9" id="KW-0804">Transcription</keyword>
<accession>A0A2W1BMD9</accession>
<evidence type="ECO:0000256" key="8">
    <source>
        <dbReference type="ARBA" id="ARBA00023155"/>
    </source>
</evidence>
<dbReference type="GO" id="GO:0003677">
    <property type="term" value="F:DNA binding"/>
    <property type="evidence" value="ECO:0007669"/>
    <property type="project" value="UniProtKB-UniRule"/>
</dbReference>
<dbReference type="InterPro" id="IPR003654">
    <property type="entry name" value="OAR_dom"/>
</dbReference>
<dbReference type="PRINTS" id="PR00031">
    <property type="entry name" value="HTHREPRESSR"/>
</dbReference>
<evidence type="ECO:0000313" key="17">
    <source>
        <dbReference type="EMBL" id="PZC76098.1"/>
    </source>
</evidence>
<dbReference type="GO" id="GO:0000981">
    <property type="term" value="F:DNA-binding transcription factor activity, RNA polymerase II-specific"/>
    <property type="evidence" value="ECO:0007669"/>
    <property type="project" value="InterPro"/>
</dbReference>
<dbReference type="GO" id="GO:0005634">
    <property type="term" value="C:nucleus"/>
    <property type="evidence" value="ECO:0007669"/>
    <property type="project" value="UniProtKB-SubCell"/>
</dbReference>
<evidence type="ECO:0000256" key="1">
    <source>
        <dbReference type="ARBA" id="ARBA00004123"/>
    </source>
</evidence>
<feature type="region of interest" description="Disordered" evidence="14">
    <location>
        <begin position="57"/>
        <end position="91"/>
    </location>
</feature>
<dbReference type="PROSITE" id="PS50803">
    <property type="entry name" value="OAR"/>
    <property type="match status" value="1"/>
</dbReference>
<dbReference type="Pfam" id="PF00046">
    <property type="entry name" value="Homeodomain"/>
    <property type="match status" value="2"/>
</dbReference>
<evidence type="ECO:0000256" key="10">
    <source>
        <dbReference type="ARBA" id="ARBA00023242"/>
    </source>
</evidence>
<evidence type="ECO:0000256" key="11">
    <source>
        <dbReference type="ARBA" id="ARBA00067166"/>
    </source>
</evidence>
<dbReference type="EMBL" id="KZ149970">
    <property type="protein sequence ID" value="PZC76098.1"/>
    <property type="molecule type" value="Genomic_DNA"/>
</dbReference>
<keyword evidence="5" id="KW-0524">Neurogenesis</keyword>
<evidence type="ECO:0000259" key="15">
    <source>
        <dbReference type="PROSITE" id="PS50071"/>
    </source>
</evidence>
<evidence type="ECO:0000256" key="6">
    <source>
        <dbReference type="ARBA" id="ARBA00023015"/>
    </source>
</evidence>
<dbReference type="InterPro" id="IPR000047">
    <property type="entry name" value="HTH_motif"/>
</dbReference>
<dbReference type="OrthoDB" id="6159439at2759"/>
<protein>
    <recommendedName>
        <fullName evidence="11">Homeobox protein orthopedia</fullName>
    </recommendedName>
</protein>
<comment type="similarity">
    <text evidence="2">Belongs to the paired homeobox family. Bicoid subfamily.</text>
</comment>
<evidence type="ECO:0000259" key="16">
    <source>
        <dbReference type="PROSITE" id="PS50803"/>
    </source>
</evidence>
<feature type="DNA-binding region" description="Homeobox" evidence="12">
    <location>
        <begin position="87"/>
        <end position="133"/>
    </location>
</feature>
<dbReference type="Proteomes" id="UP000249218">
    <property type="component" value="Unassembled WGS sequence"/>
</dbReference>
<evidence type="ECO:0000313" key="18">
    <source>
        <dbReference type="Proteomes" id="UP000249218"/>
    </source>
</evidence>
<dbReference type="Gene3D" id="1.10.10.60">
    <property type="entry name" value="Homeodomain-like"/>
    <property type="match status" value="2"/>
</dbReference>
<evidence type="ECO:0000256" key="14">
    <source>
        <dbReference type="SAM" id="MobiDB-lite"/>
    </source>
</evidence>
<feature type="DNA-binding region" description="Homeobox" evidence="12">
    <location>
        <begin position="161"/>
        <end position="220"/>
    </location>
</feature>
<keyword evidence="8 12" id="KW-0371">Homeobox</keyword>
<proteinExistence type="inferred from homology"/>
<dbReference type="CDD" id="cd00086">
    <property type="entry name" value="homeodomain"/>
    <property type="match status" value="2"/>
</dbReference>
<dbReference type="SMART" id="SM00389">
    <property type="entry name" value="HOX"/>
    <property type="match status" value="2"/>
</dbReference>
<evidence type="ECO:0000256" key="4">
    <source>
        <dbReference type="ARBA" id="ARBA00022782"/>
    </source>
</evidence>
<feature type="compositionally biased region" description="Polar residues" evidence="14">
    <location>
        <begin position="344"/>
        <end position="353"/>
    </location>
</feature>
<evidence type="ECO:0000256" key="9">
    <source>
        <dbReference type="ARBA" id="ARBA00023163"/>
    </source>
</evidence>
<name>A0A2W1BMD9_HELAM</name>
<evidence type="ECO:0000256" key="12">
    <source>
        <dbReference type="PROSITE-ProRule" id="PRU00108"/>
    </source>
</evidence>
<evidence type="ECO:0000256" key="2">
    <source>
        <dbReference type="ARBA" id="ARBA00006503"/>
    </source>
</evidence>
<evidence type="ECO:0000256" key="3">
    <source>
        <dbReference type="ARBA" id="ARBA00022473"/>
    </source>
</evidence>
<sequence>MFFLGPFIYQGRSGHKESCPEDSKPHEIKPSLDRSHHALGPRLHIAHNIRTEHLQGGIHQQHSGGHMATVPVSMSSSASDSDKPAKQKRHRTRFTPAQLNELERCFSKTHYPDIFMREEIAMRIGLTESRVQFKNIPGGHMATVPVSMSSSASDSDKPAKQKRHRTRFTPAQLNELERCFSKTHYPDIFMREEIAMRIGLTESRVQVWFQNRRAKWKKRKKSTNVFRSPGALLPSHGLPPFGAGDVCSPGVFADRPWSMPAGLGQLSQGGVSMGGFGAGGLPQLAADLNPSLPISSVASGQPYQGHYPLNSLGDTMMSYCNNISQQQQGALEGSPTPPHMAHCGNNNASPTASGNGGEPPEEEVWRGHSIAALRRRASELSAAIPPYLQLNYDAHSPVY</sequence>
<keyword evidence="4" id="KW-0221">Differentiation</keyword>
<dbReference type="PANTHER" id="PTHR46770:SF1">
    <property type="entry name" value="HOMEOBOX PROTEIN ORTHOPEDIA"/>
    <property type="match status" value="1"/>
</dbReference>
<feature type="compositionally biased region" description="Basic and acidic residues" evidence="14">
    <location>
        <begin position="14"/>
        <end position="34"/>
    </location>
</feature>
<feature type="region of interest" description="Disordered" evidence="14">
    <location>
        <begin position="327"/>
        <end position="364"/>
    </location>
</feature>
<keyword evidence="18" id="KW-1185">Reference proteome</keyword>
<dbReference type="FunFam" id="1.10.10.60:FF:000124">
    <property type="entry name" value="Orthopedia homeobox b"/>
    <property type="match status" value="1"/>
</dbReference>
<feature type="domain" description="OAR" evidence="16">
    <location>
        <begin position="368"/>
        <end position="381"/>
    </location>
</feature>
<feature type="domain" description="Homeobox" evidence="15">
    <location>
        <begin position="85"/>
        <end position="132"/>
    </location>
</feature>
<dbReference type="PROSITE" id="PS50071">
    <property type="entry name" value="HOMEOBOX_2"/>
    <property type="match status" value="2"/>
</dbReference>
<dbReference type="InterPro" id="IPR001356">
    <property type="entry name" value="HD"/>
</dbReference>
<keyword evidence="3" id="KW-0217">Developmental protein</keyword>
<feature type="domain" description="Homeobox" evidence="15">
    <location>
        <begin position="159"/>
        <end position="219"/>
    </location>
</feature>
<gene>
    <name evidence="17" type="primary">HaOG205176</name>
    <name evidence="17" type="ORF">B5X24_HaOG205176</name>
</gene>
<comment type="subcellular location">
    <subcellularLocation>
        <location evidence="1 12 13">Nucleus</location>
    </subcellularLocation>
</comment>
<evidence type="ECO:0000256" key="13">
    <source>
        <dbReference type="RuleBase" id="RU000682"/>
    </source>
</evidence>
<feature type="region of interest" description="Disordered" evidence="14">
    <location>
        <begin position="145"/>
        <end position="165"/>
    </location>
</feature>